<organism evidence="8 9">
    <name type="scientific">Adhaeribacter rhizoryzae</name>
    <dbReference type="NCBI Taxonomy" id="2607907"/>
    <lineage>
        <taxon>Bacteria</taxon>
        <taxon>Pseudomonadati</taxon>
        <taxon>Bacteroidota</taxon>
        <taxon>Cytophagia</taxon>
        <taxon>Cytophagales</taxon>
        <taxon>Hymenobacteraceae</taxon>
        <taxon>Adhaeribacter</taxon>
    </lineage>
</organism>
<keyword evidence="5" id="KW-0998">Cell outer membrane</keyword>
<evidence type="ECO:0000313" key="8">
    <source>
        <dbReference type="EMBL" id="KAA5546824.1"/>
    </source>
</evidence>
<proteinExistence type="inferred from homology"/>
<name>A0A5M6DGZ1_9BACT</name>
<dbReference type="InterPro" id="IPR011990">
    <property type="entry name" value="TPR-like_helical_dom_sf"/>
</dbReference>
<evidence type="ECO:0000313" key="9">
    <source>
        <dbReference type="Proteomes" id="UP000323426"/>
    </source>
</evidence>
<gene>
    <name evidence="8" type="ORF">F0145_10765</name>
</gene>
<dbReference type="CDD" id="cd08977">
    <property type="entry name" value="SusD"/>
    <property type="match status" value="1"/>
</dbReference>
<evidence type="ECO:0000259" key="6">
    <source>
        <dbReference type="Pfam" id="PF07980"/>
    </source>
</evidence>
<dbReference type="Gene3D" id="1.25.40.390">
    <property type="match status" value="1"/>
</dbReference>
<dbReference type="SUPFAM" id="SSF48452">
    <property type="entry name" value="TPR-like"/>
    <property type="match status" value="1"/>
</dbReference>
<reference evidence="8 9" key="1">
    <citation type="submission" date="2019-09" db="EMBL/GenBank/DDBJ databases">
        <title>Genome sequence and assembly of Adhaeribacter sp.</title>
        <authorList>
            <person name="Chhetri G."/>
        </authorList>
    </citation>
    <scope>NUCLEOTIDE SEQUENCE [LARGE SCALE GENOMIC DNA]</scope>
    <source>
        <strain evidence="8 9">DK36</strain>
    </source>
</reference>
<dbReference type="GO" id="GO:0009279">
    <property type="term" value="C:cell outer membrane"/>
    <property type="evidence" value="ECO:0007669"/>
    <property type="project" value="UniProtKB-SubCell"/>
</dbReference>
<dbReference type="Proteomes" id="UP000323426">
    <property type="component" value="Unassembled WGS sequence"/>
</dbReference>
<evidence type="ECO:0000259" key="7">
    <source>
        <dbReference type="Pfam" id="PF14322"/>
    </source>
</evidence>
<comment type="caution">
    <text evidence="8">The sequence shown here is derived from an EMBL/GenBank/DDBJ whole genome shotgun (WGS) entry which is preliminary data.</text>
</comment>
<keyword evidence="9" id="KW-1185">Reference proteome</keyword>
<dbReference type="InterPro" id="IPR012944">
    <property type="entry name" value="SusD_RagB_dom"/>
</dbReference>
<keyword evidence="3" id="KW-0732">Signal</keyword>
<protein>
    <submittedName>
        <fullName evidence="8">RagB/SusD family nutrient uptake outer membrane protein</fullName>
    </submittedName>
</protein>
<dbReference type="Pfam" id="PF14322">
    <property type="entry name" value="SusD-like_3"/>
    <property type="match status" value="1"/>
</dbReference>
<evidence type="ECO:0000256" key="1">
    <source>
        <dbReference type="ARBA" id="ARBA00004442"/>
    </source>
</evidence>
<comment type="similarity">
    <text evidence="2">Belongs to the SusD family.</text>
</comment>
<comment type="subcellular location">
    <subcellularLocation>
        <location evidence="1">Cell outer membrane</location>
    </subcellularLocation>
</comment>
<dbReference type="AlphaFoldDB" id="A0A5M6DGZ1"/>
<accession>A0A5M6DGZ1</accession>
<dbReference type="Pfam" id="PF07980">
    <property type="entry name" value="SusD_RagB"/>
    <property type="match status" value="1"/>
</dbReference>
<feature type="domain" description="RagB/SusD" evidence="6">
    <location>
        <begin position="311"/>
        <end position="492"/>
    </location>
</feature>
<dbReference type="InterPro" id="IPR033985">
    <property type="entry name" value="SusD-like_N"/>
</dbReference>
<evidence type="ECO:0000256" key="4">
    <source>
        <dbReference type="ARBA" id="ARBA00023136"/>
    </source>
</evidence>
<evidence type="ECO:0000256" key="5">
    <source>
        <dbReference type="ARBA" id="ARBA00023237"/>
    </source>
</evidence>
<dbReference type="EMBL" id="VWSF01000006">
    <property type="protein sequence ID" value="KAA5546824.1"/>
    <property type="molecule type" value="Genomic_DNA"/>
</dbReference>
<evidence type="ECO:0000256" key="2">
    <source>
        <dbReference type="ARBA" id="ARBA00006275"/>
    </source>
</evidence>
<evidence type="ECO:0000256" key="3">
    <source>
        <dbReference type="ARBA" id="ARBA00022729"/>
    </source>
</evidence>
<feature type="domain" description="SusD-like N-terminal" evidence="7">
    <location>
        <begin position="104"/>
        <end position="224"/>
    </location>
</feature>
<keyword evidence="4" id="KW-0472">Membrane</keyword>
<sequence>MLHIISAKPGISLKRGAYGLLTLSVLFTLPACDDALQEAPKTVAVENFYNTADEVETATNAIYSPLRSTRAEQIAVLDAHTDWGYGRGSRAQYNDFAGLNSGNMNAATARWNSFYQAIRNANLVISNAPNGKNISATDIAKYVAEAKFLRALSYFDLVRNWGGVPIRTESNYTEIGVKRSTVPEVYELILADLTEAEKNLPDEPKHVGRPTKLAAKTMLADVYLTLKRYPEARDKANEVIKANKYSLVPVTKKEDFQLKLFGPDLLTTSEEIFYFKYARQVGQGNFMLWILNHPNTKLFNFGGAYAHYSDQNNPFYKAWDNQDIRKSLWDVVNFGLGATTLVSSKYVEPAAVSQNDAGNDLPIYRYAEVLLIFAEAASQADNGPTPEAVEALNQVHRRAYGQNPNQPSAIDFKQEDYNAQTFQDLVLQERAYEFIFEGKRWLDLKRTNKAQEAILNGKGKTIAEAHYLWPIPLDELSFNTALNATTDQNPGY</sequence>